<dbReference type="InterPro" id="IPR018649">
    <property type="entry name" value="SHOCT"/>
</dbReference>
<name>A0ABU7UL66_9CLOT</name>
<keyword evidence="1" id="KW-0472">Membrane</keyword>
<evidence type="ECO:0000313" key="4">
    <source>
        <dbReference type="Proteomes" id="UP001498469"/>
    </source>
</evidence>
<keyword evidence="1" id="KW-1133">Transmembrane helix</keyword>
<evidence type="ECO:0000259" key="2">
    <source>
        <dbReference type="Pfam" id="PF09851"/>
    </source>
</evidence>
<protein>
    <submittedName>
        <fullName evidence="3">SHOCT domain-containing protein</fullName>
    </submittedName>
</protein>
<keyword evidence="4" id="KW-1185">Reference proteome</keyword>
<keyword evidence="1" id="KW-0812">Transmembrane</keyword>
<reference evidence="3 4" key="1">
    <citation type="submission" date="2023-11" db="EMBL/GenBank/DDBJ databases">
        <title>Draft genome sequence of a psychrophilic Clostridium strain from permafrost water brine.</title>
        <authorList>
            <person name="Shcherbakova V.A."/>
            <person name="Trubitsyn V.E."/>
            <person name="Zakharyuk A.G."/>
        </authorList>
    </citation>
    <scope>NUCLEOTIDE SEQUENCE [LARGE SCALE GENOMIC DNA]</scope>
    <source>
        <strain evidence="3 4">14F</strain>
    </source>
</reference>
<feature type="transmembrane region" description="Helical" evidence="1">
    <location>
        <begin position="20"/>
        <end position="44"/>
    </location>
</feature>
<feature type="domain" description="SHOCT" evidence="2">
    <location>
        <begin position="56"/>
        <end position="80"/>
    </location>
</feature>
<proteinExistence type="predicted"/>
<sequence length="115" mass="13560">MESKQGRSDFMRHGRYMGYGFYGSYILSILVILIIASLIVFLLYKRQKNYSFEKSMEILKERYVREEVNANEFREKRTVIQGLEGLNSAVIILVDRYVKGEINSEEFSVMLEEIK</sequence>
<dbReference type="EMBL" id="JAZHFS010000005">
    <property type="protein sequence ID" value="MEF2112137.1"/>
    <property type="molecule type" value="Genomic_DNA"/>
</dbReference>
<comment type="caution">
    <text evidence="3">The sequence shown here is derived from an EMBL/GenBank/DDBJ whole genome shotgun (WGS) entry which is preliminary data.</text>
</comment>
<dbReference type="Pfam" id="PF09851">
    <property type="entry name" value="SHOCT"/>
    <property type="match status" value="1"/>
</dbReference>
<accession>A0ABU7UL66</accession>
<dbReference type="RefSeq" id="WP_216246520.1">
    <property type="nucleotide sequence ID" value="NZ_JAZHFS010000005.1"/>
</dbReference>
<evidence type="ECO:0000313" key="3">
    <source>
        <dbReference type="EMBL" id="MEF2112137.1"/>
    </source>
</evidence>
<dbReference type="Proteomes" id="UP001498469">
    <property type="component" value="Unassembled WGS sequence"/>
</dbReference>
<gene>
    <name evidence="3" type="ORF">SJI18_07445</name>
</gene>
<organism evidence="3 4">
    <name type="scientific">Clostridium frigoriphilum</name>
    <dbReference type="NCBI Taxonomy" id="443253"/>
    <lineage>
        <taxon>Bacteria</taxon>
        <taxon>Bacillati</taxon>
        <taxon>Bacillota</taxon>
        <taxon>Clostridia</taxon>
        <taxon>Eubacteriales</taxon>
        <taxon>Clostridiaceae</taxon>
        <taxon>Clostridium</taxon>
    </lineage>
</organism>
<evidence type="ECO:0000256" key="1">
    <source>
        <dbReference type="SAM" id="Phobius"/>
    </source>
</evidence>